<dbReference type="Pfam" id="PF13467">
    <property type="entry name" value="RHH_4"/>
    <property type="match status" value="1"/>
</dbReference>
<dbReference type="RefSeq" id="WP_274139481.1">
    <property type="nucleotide sequence ID" value="NZ_JAJUBB010000001.1"/>
</dbReference>
<comment type="caution">
    <text evidence="2">The sequence shown here is derived from an EMBL/GenBank/DDBJ whole genome shotgun (WGS) entry which is preliminary data.</text>
</comment>
<dbReference type="Gene3D" id="1.10.3990.20">
    <property type="entry name" value="protein bp1543"/>
    <property type="match status" value="1"/>
</dbReference>
<protein>
    <submittedName>
        <fullName evidence="2">Ribbon-helix-helix domain-containing protein</fullName>
    </submittedName>
</protein>
<evidence type="ECO:0000259" key="1">
    <source>
        <dbReference type="Pfam" id="PF13467"/>
    </source>
</evidence>
<dbReference type="InterPro" id="IPR027373">
    <property type="entry name" value="RHH_dom"/>
</dbReference>
<evidence type="ECO:0000313" key="2">
    <source>
        <dbReference type="EMBL" id="MDD1779682.1"/>
    </source>
</evidence>
<dbReference type="InterPro" id="IPR038268">
    <property type="entry name" value="RHH_sf"/>
</dbReference>
<accession>A0ABT5QFC8</accession>
<reference evidence="2" key="1">
    <citation type="submission" date="2021-12" db="EMBL/GenBank/DDBJ databases">
        <title>Enterovibrio ZSDZ35 sp. nov. and Enterovibrio ZSDZ42 sp. nov., isolated from coastal seawater in Qingdao.</title>
        <authorList>
            <person name="Zhang P."/>
        </authorList>
    </citation>
    <scope>NUCLEOTIDE SEQUENCE</scope>
    <source>
        <strain evidence="2">ZSDZ35</strain>
    </source>
</reference>
<gene>
    <name evidence="2" type="ORF">LRP49_00610</name>
</gene>
<sequence>MCQVFIGADEKLWESHTRSLRIDGVVTSIRLEQFYWNTLQEIAHRDQIALNKMITNLYFESLEANHDVSNFTSFLRVCCSRYLSLIADGVLIRGDDKPLRQLDAEPILKEENARRDERLRRFS</sequence>
<dbReference type="EMBL" id="JAJUBB010000001">
    <property type="protein sequence ID" value="MDD1779682.1"/>
    <property type="molecule type" value="Genomic_DNA"/>
</dbReference>
<proteinExistence type="predicted"/>
<evidence type="ECO:0000313" key="3">
    <source>
        <dbReference type="Proteomes" id="UP001149821"/>
    </source>
</evidence>
<organism evidence="2 3">
    <name type="scientific">Enterovibrio qingdaonensis</name>
    <dbReference type="NCBI Taxonomy" id="2899818"/>
    <lineage>
        <taxon>Bacteria</taxon>
        <taxon>Pseudomonadati</taxon>
        <taxon>Pseudomonadota</taxon>
        <taxon>Gammaproteobacteria</taxon>
        <taxon>Vibrionales</taxon>
        <taxon>Vibrionaceae</taxon>
        <taxon>Enterovibrio</taxon>
    </lineage>
</organism>
<dbReference type="Proteomes" id="UP001149821">
    <property type="component" value="Unassembled WGS sequence"/>
</dbReference>
<feature type="domain" description="Ribbon-helix-helix" evidence="1">
    <location>
        <begin position="16"/>
        <end position="83"/>
    </location>
</feature>
<keyword evidence="3" id="KW-1185">Reference proteome</keyword>
<name>A0ABT5QFC8_9GAMM</name>